<comment type="similarity">
    <text evidence="4">Belongs to the ABC transporter superfamily. Macrolide exporter (TC 3.A.1.122) family.</text>
</comment>
<dbReference type="InterPro" id="IPR003439">
    <property type="entry name" value="ABC_transporter-like_ATP-bd"/>
</dbReference>
<dbReference type="GO" id="GO:0016887">
    <property type="term" value="F:ATP hydrolysis activity"/>
    <property type="evidence" value="ECO:0007669"/>
    <property type="project" value="InterPro"/>
</dbReference>
<accession>A0A8J7Q9Z1</accession>
<reference evidence="6" key="1">
    <citation type="submission" date="2021-03" db="EMBL/GenBank/DDBJ databases">
        <authorList>
            <person name="Wang G."/>
        </authorList>
    </citation>
    <scope>NUCLEOTIDE SEQUENCE</scope>
    <source>
        <strain evidence="6">KCTC 12899</strain>
    </source>
</reference>
<comment type="caution">
    <text evidence="6">The sequence shown here is derived from an EMBL/GenBank/DDBJ whole genome shotgun (WGS) entry which is preliminary data.</text>
</comment>
<evidence type="ECO:0000256" key="4">
    <source>
        <dbReference type="ARBA" id="ARBA00038388"/>
    </source>
</evidence>
<gene>
    <name evidence="6" type="ORF">J3U88_18645</name>
</gene>
<keyword evidence="2" id="KW-0547">Nucleotide-binding</keyword>
<dbReference type="CDD" id="cd03255">
    <property type="entry name" value="ABC_MJ0796_LolCDE_FtsE"/>
    <property type="match status" value="1"/>
</dbReference>
<dbReference type="InterPro" id="IPR017911">
    <property type="entry name" value="MacB-like_ATP-bd"/>
</dbReference>
<dbReference type="InterPro" id="IPR003593">
    <property type="entry name" value="AAA+_ATPase"/>
</dbReference>
<dbReference type="PANTHER" id="PTHR42798:SF2">
    <property type="entry name" value="ABC TRANSPORTER ATP-BINDING PROTEIN MG467-RELATED"/>
    <property type="match status" value="1"/>
</dbReference>
<protein>
    <submittedName>
        <fullName evidence="6">ABC transporter ATP-binding protein</fullName>
    </submittedName>
</protein>
<evidence type="ECO:0000256" key="3">
    <source>
        <dbReference type="ARBA" id="ARBA00022840"/>
    </source>
</evidence>
<evidence type="ECO:0000256" key="1">
    <source>
        <dbReference type="ARBA" id="ARBA00022448"/>
    </source>
</evidence>
<dbReference type="RefSeq" id="WP_207860457.1">
    <property type="nucleotide sequence ID" value="NZ_JAFREP010000017.1"/>
</dbReference>
<dbReference type="SUPFAM" id="SSF52540">
    <property type="entry name" value="P-loop containing nucleoside triphosphate hydrolases"/>
    <property type="match status" value="1"/>
</dbReference>
<evidence type="ECO:0000313" key="7">
    <source>
        <dbReference type="Proteomes" id="UP000664417"/>
    </source>
</evidence>
<dbReference type="Proteomes" id="UP000664417">
    <property type="component" value="Unassembled WGS sequence"/>
</dbReference>
<dbReference type="GO" id="GO:0022857">
    <property type="term" value="F:transmembrane transporter activity"/>
    <property type="evidence" value="ECO:0007669"/>
    <property type="project" value="UniProtKB-ARBA"/>
</dbReference>
<dbReference type="SMART" id="SM00382">
    <property type="entry name" value="AAA"/>
    <property type="match status" value="1"/>
</dbReference>
<keyword evidence="1" id="KW-0813">Transport</keyword>
<keyword evidence="3 6" id="KW-0067">ATP-binding</keyword>
<evidence type="ECO:0000259" key="5">
    <source>
        <dbReference type="PROSITE" id="PS50893"/>
    </source>
</evidence>
<organism evidence="6 7">
    <name type="scientific">Acanthopleuribacter pedis</name>
    <dbReference type="NCBI Taxonomy" id="442870"/>
    <lineage>
        <taxon>Bacteria</taxon>
        <taxon>Pseudomonadati</taxon>
        <taxon>Acidobacteriota</taxon>
        <taxon>Holophagae</taxon>
        <taxon>Acanthopleuribacterales</taxon>
        <taxon>Acanthopleuribacteraceae</taxon>
        <taxon>Acanthopleuribacter</taxon>
    </lineage>
</organism>
<keyword evidence="7" id="KW-1185">Reference proteome</keyword>
<dbReference type="Pfam" id="PF00005">
    <property type="entry name" value="ABC_tran"/>
    <property type="match status" value="1"/>
</dbReference>
<sequence length="245" mass="27114">MNEAPNTVGENRHHFLEIRGLTKHFQSGERKLKVLDSFDLDLAAGEFLAIAGPSGSGKTTLLNLIAGLDRPDGGRISLAGRDLTALNDKEWDKVRQSDIGFVFQFNQLLPEFTALENVMLPGMLKKHHALELKQQAYDLLEHMGMQDRIGHRPAQLSGGERQRTAIARALINQPKILLADEPTGSLDQGTGEQVFSLLMGLQKQFNISCLLVTHNPALANLCDRIHGIEKRPESPTRERIGVDDV</sequence>
<dbReference type="GO" id="GO:0005524">
    <property type="term" value="F:ATP binding"/>
    <property type="evidence" value="ECO:0007669"/>
    <property type="project" value="UniProtKB-KW"/>
</dbReference>
<proteinExistence type="inferred from homology"/>
<dbReference type="FunFam" id="3.40.50.300:FF:000032">
    <property type="entry name" value="Export ABC transporter ATP-binding protein"/>
    <property type="match status" value="1"/>
</dbReference>
<name>A0A8J7Q9Z1_9BACT</name>
<dbReference type="InterPro" id="IPR027417">
    <property type="entry name" value="P-loop_NTPase"/>
</dbReference>
<evidence type="ECO:0000256" key="2">
    <source>
        <dbReference type="ARBA" id="ARBA00022741"/>
    </source>
</evidence>
<dbReference type="GO" id="GO:0098796">
    <property type="term" value="C:membrane protein complex"/>
    <property type="evidence" value="ECO:0007669"/>
    <property type="project" value="UniProtKB-ARBA"/>
</dbReference>
<dbReference type="Gene3D" id="3.40.50.300">
    <property type="entry name" value="P-loop containing nucleotide triphosphate hydrolases"/>
    <property type="match status" value="1"/>
</dbReference>
<dbReference type="AlphaFoldDB" id="A0A8J7Q9Z1"/>
<dbReference type="EMBL" id="JAFREP010000017">
    <property type="protein sequence ID" value="MBO1320502.1"/>
    <property type="molecule type" value="Genomic_DNA"/>
</dbReference>
<dbReference type="PANTHER" id="PTHR42798">
    <property type="entry name" value="LIPOPROTEIN-RELEASING SYSTEM ATP-BINDING PROTEIN LOLD"/>
    <property type="match status" value="1"/>
</dbReference>
<feature type="domain" description="ABC transporter" evidence="5">
    <location>
        <begin position="16"/>
        <end position="244"/>
    </location>
</feature>
<evidence type="ECO:0000313" key="6">
    <source>
        <dbReference type="EMBL" id="MBO1320502.1"/>
    </source>
</evidence>
<dbReference type="PROSITE" id="PS50893">
    <property type="entry name" value="ABC_TRANSPORTER_2"/>
    <property type="match status" value="1"/>
</dbReference>